<protein>
    <submittedName>
        <fullName evidence="4">ATP-dependent helicase</fullName>
    </submittedName>
</protein>
<keyword evidence="4" id="KW-0347">Helicase</keyword>
<accession>A0A2V2MZ97</accession>
<comment type="caution">
    <text evidence="4">The sequence shown here is derived from an EMBL/GenBank/DDBJ whole genome shotgun (WGS) entry which is preliminary data.</text>
</comment>
<dbReference type="Pfam" id="PF12419">
    <property type="entry name" value="DUF3670"/>
    <property type="match status" value="1"/>
</dbReference>
<dbReference type="SMART" id="SM00487">
    <property type="entry name" value="DEXDc"/>
    <property type="match status" value="1"/>
</dbReference>
<dbReference type="GO" id="GO:0005524">
    <property type="term" value="F:ATP binding"/>
    <property type="evidence" value="ECO:0007669"/>
    <property type="project" value="InterPro"/>
</dbReference>
<dbReference type="AlphaFoldDB" id="A0A2V2MZ97"/>
<evidence type="ECO:0000313" key="4">
    <source>
        <dbReference type="EMBL" id="PWR71640.1"/>
    </source>
</evidence>
<proteinExistence type="predicted"/>
<dbReference type="InterPro" id="IPR038718">
    <property type="entry name" value="SNF2-like_sf"/>
</dbReference>
<keyword evidence="5" id="KW-1185">Reference proteome</keyword>
<dbReference type="InterPro" id="IPR027417">
    <property type="entry name" value="P-loop_NTPase"/>
</dbReference>
<dbReference type="InterPro" id="IPR022138">
    <property type="entry name" value="DUF3670"/>
</dbReference>
<dbReference type="InterPro" id="IPR049730">
    <property type="entry name" value="SNF2/RAD54-like_C"/>
</dbReference>
<dbReference type="Proteomes" id="UP000245657">
    <property type="component" value="Unassembled WGS sequence"/>
</dbReference>
<dbReference type="GO" id="GO:0004386">
    <property type="term" value="F:helicase activity"/>
    <property type="evidence" value="ECO:0007669"/>
    <property type="project" value="UniProtKB-KW"/>
</dbReference>
<name>A0A2V2MZ97_9EURY</name>
<dbReference type="PROSITE" id="PS51194">
    <property type="entry name" value="HELICASE_CTER"/>
    <property type="match status" value="1"/>
</dbReference>
<dbReference type="InterPro" id="IPR014001">
    <property type="entry name" value="Helicase_ATP-bd"/>
</dbReference>
<sequence>MIILHGLYSPVVPDQFILFAEDTTINLEKNPALRRGRKGEKPASPLHPFSLSSVDLSLCLERWKILPSRFDETVCNLSLPSREMGKTLVCSPEYYLNKGLEVPRAVSFSEWSVPALRFPLEYVPQVISGIKNLTDDSCVMAESLQYWASVTQGGLSLIASGHYLPAYRMNGRSGFHVLWDLHPVEYEHEMIRTFHAAIPPFCIPATGFGVHDPGLHEYQAQATVYTFLTSLVRRTIYEALVRQPVDLHLTPAVMIQQTIPLIFYLSLTGQSSLLGLDSLIPAEHGDGKRLISWMQKPADNKIIAKMGLVLRVHEPEREGASWLITYELRPVDDLTCLIPAAEIWSGGDILSETLPSLRILEETLLQELGRGSAVSNSILVSLSSPAPGGFTLSTPDLWTFLTHDVPLLKEIGIETIVPSWWAERKSKPVIRIRVSRDPSAVTCFGLETVVRFDYEVALGDEILTPEEFLQRTDLKNSIIRTGDGWMVCQAGDLEKNLRRLQDAYAGETLPAVDLLRLTALADDEESFIEVIGDDSWSQDLVMSAKGGAALHEQEIPSSFVGVLRPYQVSGFSFLLAGAERGLGVCLADDMGLGKTPQTIAYLLARKDAGCSGPSLLVCPTSVAGNWERELHRFAPSLSVYIHHGTGREKSGFSDMASAHDLVITTYPLASRDSDLITAIRWNSLILDEAQNVKNPRTKQSRSIFLIQADHRIALTGTPVENRLSELWSIMQFLNPGYLGSAQQFRTGYAVPIEKDGSQEKAEELRRLIRPFMLRRLKTDKNIIRDLPEKMESRVFVTLTREQVTLYQAIVNDVKQAAEKLTGIARRGMILAALTKLKQIADHPSLYTHDGVTGSFRSGKVRRLIEMLEEVSDEGDAAIIFTQFASFATLLQGAIEEHFHSPVLLLTGRTRRHTREDMIARFMKPEGPRFFVISLKAGGTGLNLTRANHVFHVDRWWNPAVEDQATDRAFRIGQIRDVQVHLMVAAGTLEERIDDVLAGKRGLATEILSSGEDWLTSLSTKELMDVITLRDAVFEEY</sequence>
<organism evidence="4 5">
    <name type="scientific">Methanospirillum lacunae</name>
    <dbReference type="NCBI Taxonomy" id="668570"/>
    <lineage>
        <taxon>Archaea</taxon>
        <taxon>Methanobacteriati</taxon>
        <taxon>Methanobacteriota</taxon>
        <taxon>Stenosarchaea group</taxon>
        <taxon>Methanomicrobia</taxon>
        <taxon>Methanomicrobiales</taxon>
        <taxon>Methanospirillaceae</taxon>
        <taxon>Methanospirillum</taxon>
    </lineage>
</organism>
<dbReference type="Gene3D" id="3.40.50.10810">
    <property type="entry name" value="Tandem AAA-ATPase domain"/>
    <property type="match status" value="1"/>
</dbReference>
<evidence type="ECO:0000313" key="5">
    <source>
        <dbReference type="Proteomes" id="UP000245657"/>
    </source>
</evidence>
<keyword evidence="1" id="KW-0378">Hydrolase</keyword>
<evidence type="ECO:0000256" key="1">
    <source>
        <dbReference type="ARBA" id="ARBA00022801"/>
    </source>
</evidence>
<gene>
    <name evidence="4" type="ORF">DK846_12380</name>
</gene>
<dbReference type="GeneID" id="97550194"/>
<reference evidence="4 5" key="1">
    <citation type="submission" date="2018-05" db="EMBL/GenBank/DDBJ databases">
        <title>Draft genome of Methanospirillum lacunae Ki8-1.</title>
        <authorList>
            <person name="Dueholm M.S."/>
            <person name="Nielsen P.H."/>
            <person name="Bakmann L.F."/>
            <person name="Otzen D.E."/>
        </authorList>
    </citation>
    <scope>NUCLEOTIDE SEQUENCE [LARGE SCALE GENOMIC DNA]</scope>
    <source>
        <strain evidence="4 5">Ki8-1</strain>
    </source>
</reference>
<dbReference type="PROSITE" id="PS51192">
    <property type="entry name" value="HELICASE_ATP_BIND_1"/>
    <property type="match status" value="1"/>
</dbReference>
<dbReference type="OrthoDB" id="6396at2157"/>
<evidence type="ECO:0000259" key="2">
    <source>
        <dbReference type="PROSITE" id="PS51192"/>
    </source>
</evidence>
<keyword evidence="4" id="KW-0067">ATP-binding</keyword>
<evidence type="ECO:0000259" key="3">
    <source>
        <dbReference type="PROSITE" id="PS51194"/>
    </source>
</evidence>
<dbReference type="RefSeq" id="WP_109969259.1">
    <property type="nucleotide sequence ID" value="NZ_CP176093.1"/>
</dbReference>
<dbReference type="GO" id="GO:0140097">
    <property type="term" value="F:catalytic activity, acting on DNA"/>
    <property type="evidence" value="ECO:0007669"/>
    <property type="project" value="UniProtKB-ARBA"/>
</dbReference>
<dbReference type="Gene3D" id="3.40.50.300">
    <property type="entry name" value="P-loop containing nucleotide triphosphate hydrolases"/>
    <property type="match status" value="1"/>
</dbReference>
<dbReference type="SUPFAM" id="SSF52540">
    <property type="entry name" value="P-loop containing nucleoside triphosphate hydrolases"/>
    <property type="match status" value="2"/>
</dbReference>
<dbReference type="EMBL" id="QGMY01000008">
    <property type="protein sequence ID" value="PWR71640.1"/>
    <property type="molecule type" value="Genomic_DNA"/>
</dbReference>
<dbReference type="InterPro" id="IPR000330">
    <property type="entry name" value="SNF2_N"/>
</dbReference>
<dbReference type="SMART" id="SM00490">
    <property type="entry name" value="HELICc"/>
    <property type="match status" value="1"/>
</dbReference>
<dbReference type="PANTHER" id="PTHR10799">
    <property type="entry name" value="SNF2/RAD54 HELICASE FAMILY"/>
    <property type="match status" value="1"/>
</dbReference>
<dbReference type="GO" id="GO:0016787">
    <property type="term" value="F:hydrolase activity"/>
    <property type="evidence" value="ECO:0007669"/>
    <property type="project" value="UniProtKB-KW"/>
</dbReference>
<dbReference type="Pfam" id="PF00176">
    <property type="entry name" value="SNF2-rel_dom"/>
    <property type="match status" value="1"/>
</dbReference>
<dbReference type="CDD" id="cd18793">
    <property type="entry name" value="SF2_C_SNF"/>
    <property type="match status" value="1"/>
</dbReference>
<dbReference type="CDD" id="cd18012">
    <property type="entry name" value="DEXQc_arch_SWI2_SNF2"/>
    <property type="match status" value="1"/>
</dbReference>
<feature type="domain" description="Helicase ATP-binding" evidence="2">
    <location>
        <begin position="575"/>
        <end position="736"/>
    </location>
</feature>
<feature type="domain" description="Helicase C-terminal" evidence="3">
    <location>
        <begin position="862"/>
        <end position="1023"/>
    </location>
</feature>
<dbReference type="Pfam" id="PF00271">
    <property type="entry name" value="Helicase_C"/>
    <property type="match status" value="1"/>
</dbReference>
<dbReference type="InterPro" id="IPR001650">
    <property type="entry name" value="Helicase_C-like"/>
</dbReference>
<keyword evidence="4" id="KW-0547">Nucleotide-binding</keyword>